<sequence length="235" mass="26643">MQTGCNGAREAVRIALKFSIIRQDAREVVRYASPRFSRSCDTCCFSFGHEYGVREDLACPLTRKSVDLLIQLREASCVLLPKLLGVFLVCRRYRCAQVAAQLLQTLLAFLILSTVLQTFDLLYKRPKSLATVPSDSCSEFFKFVQFIREVELGFPAPLFPSIDPFLFVCRGELLQKDERRLYCGVGGGENFLRDGHDRLDLGASFDVFPEPRFRWVVQQAIREDDAESPAGLQEV</sequence>
<dbReference type="EMBL" id="LFEH01000048">
    <property type="protein sequence ID" value="KMS78720.1"/>
    <property type="molecule type" value="Genomic_DNA"/>
</dbReference>
<dbReference type="Proteomes" id="UP000037274">
    <property type="component" value="Unassembled WGS sequence"/>
</dbReference>
<name>A0ABR5HYE4_STRLW</name>
<evidence type="ECO:0000313" key="2">
    <source>
        <dbReference type="Proteomes" id="UP000037274"/>
    </source>
</evidence>
<reference evidence="1 2" key="1">
    <citation type="submission" date="2015-06" db="EMBL/GenBank/DDBJ databases">
        <title>Draft genome sequence of Streptomyces leeuwenhoekii C58, which produces the novel lasso peptide, chaxapeptin.</title>
        <authorList>
            <person name="Yi Y."/>
            <person name="Hai D."/>
            <person name="Jaspars M."/>
            <person name="Sheng H."/>
            <person name="Rateb M.E."/>
            <person name="Bull A."/>
            <person name="Goodfellow M."/>
            <person name="Asenjo J.A."/>
            <person name="Ebel R."/>
        </authorList>
    </citation>
    <scope>NUCLEOTIDE SEQUENCE [LARGE SCALE GENOMIC DNA]</scope>
    <source>
        <strain evidence="1 2">C58</strain>
    </source>
</reference>
<proteinExistence type="predicted"/>
<keyword evidence="2" id="KW-1185">Reference proteome</keyword>
<accession>A0ABR5HYE4</accession>
<organism evidence="1 2">
    <name type="scientific">Streptomyces leeuwenhoekii</name>
    <dbReference type="NCBI Taxonomy" id="1437453"/>
    <lineage>
        <taxon>Bacteria</taxon>
        <taxon>Bacillati</taxon>
        <taxon>Actinomycetota</taxon>
        <taxon>Actinomycetes</taxon>
        <taxon>Kitasatosporales</taxon>
        <taxon>Streptomycetaceae</taxon>
        <taxon>Streptomyces</taxon>
    </lineage>
</organism>
<protein>
    <submittedName>
        <fullName evidence="1">Uncharacterized protein</fullName>
    </submittedName>
</protein>
<gene>
    <name evidence="1" type="ORF">ACH49_14930</name>
</gene>
<evidence type="ECO:0000313" key="1">
    <source>
        <dbReference type="EMBL" id="KMS78720.1"/>
    </source>
</evidence>
<comment type="caution">
    <text evidence="1">The sequence shown here is derived from an EMBL/GenBank/DDBJ whole genome shotgun (WGS) entry which is preliminary data.</text>
</comment>